<name>A0ABT2JLP8_9ACTN</name>
<evidence type="ECO:0000256" key="1">
    <source>
        <dbReference type="ARBA" id="ARBA00006484"/>
    </source>
</evidence>
<dbReference type="InterPro" id="IPR002347">
    <property type="entry name" value="SDR_fam"/>
</dbReference>
<evidence type="ECO:0000256" key="3">
    <source>
        <dbReference type="RuleBase" id="RU000363"/>
    </source>
</evidence>
<dbReference type="PANTHER" id="PTHR43976:SF16">
    <property type="entry name" value="SHORT-CHAIN DEHYDROGENASE_REDUCTASE FAMILY PROTEIN"/>
    <property type="match status" value="1"/>
</dbReference>
<comment type="caution">
    <text evidence="4">The sequence shown here is derived from an EMBL/GenBank/DDBJ whole genome shotgun (WGS) entry which is preliminary data.</text>
</comment>
<dbReference type="Pfam" id="PF00106">
    <property type="entry name" value="adh_short"/>
    <property type="match status" value="1"/>
</dbReference>
<dbReference type="Gene3D" id="3.40.50.720">
    <property type="entry name" value="NAD(P)-binding Rossmann-like Domain"/>
    <property type="match status" value="1"/>
</dbReference>
<dbReference type="SUPFAM" id="SSF51735">
    <property type="entry name" value="NAD(P)-binding Rossmann-fold domains"/>
    <property type="match status" value="1"/>
</dbReference>
<dbReference type="NCBIfam" id="NF005065">
    <property type="entry name" value="PRK06482.1"/>
    <property type="match status" value="1"/>
</dbReference>
<gene>
    <name evidence="4" type="ORF">LHJ74_02445</name>
</gene>
<evidence type="ECO:0000313" key="5">
    <source>
        <dbReference type="Proteomes" id="UP001156389"/>
    </source>
</evidence>
<keyword evidence="2" id="KW-0560">Oxidoreductase</keyword>
<dbReference type="PRINTS" id="PR00081">
    <property type="entry name" value="GDHRDH"/>
</dbReference>
<reference evidence="4 5" key="1">
    <citation type="submission" date="2021-10" db="EMBL/GenBank/DDBJ databases">
        <title>Streptomyces gossypii sp. nov., isolated from soil collected from cotton field.</title>
        <authorList>
            <person name="Ge X."/>
            <person name="Chen X."/>
            <person name="Liu W."/>
        </authorList>
    </citation>
    <scope>NUCLEOTIDE SEQUENCE [LARGE SCALE GENOMIC DNA]</scope>
    <source>
        <strain evidence="4 5">N2-109</strain>
    </source>
</reference>
<protein>
    <submittedName>
        <fullName evidence="4">SDR family oxidoreductase</fullName>
    </submittedName>
</protein>
<dbReference type="EMBL" id="JAJAGO010000001">
    <property type="protein sequence ID" value="MCT2588808.1"/>
    <property type="molecule type" value="Genomic_DNA"/>
</dbReference>
<dbReference type="InterPro" id="IPR051911">
    <property type="entry name" value="SDR_oxidoreductase"/>
</dbReference>
<dbReference type="Proteomes" id="UP001156389">
    <property type="component" value="Unassembled WGS sequence"/>
</dbReference>
<evidence type="ECO:0000313" key="4">
    <source>
        <dbReference type="EMBL" id="MCT2588808.1"/>
    </source>
</evidence>
<dbReference type="InterPro" id="IPR036291">
    <property type="entry name" value="NAD(P)-bd_dom_sf"/>
</dbReference>
<dbReference type="PRINTS" id="PR00080">
    <property type="entry name" value="SDRFAMILY"/>
</dbReference>
<dbReference type="CDD" id="cd05374">
    <property type="entry name" value="17beta-HSD-like_SDR_c"/>
    <property type="match status" value="1"/>
</dbReference>
<accession>A0ABT2JLP8</accession>
<dbReference type="RefSeq" id="WP_260215738.1">
    <property type="nucleotide sequence ID" value="NZ_JAJAGO010000001.1"/>
</dbReference>
<comment type="similarity">
    <text evidence="1 3">Belongs to the short-chain dehydrogenases/reductases (SDR) family.</text>
</comment>
<sequence length="293" mass="31184">MPTPALPTSALPTPADKAVRRWFITGASGGLGRHLTEHALQQGDRVTATVRRPGALDDLRAAYGERLTVETLDVTRSADIDEVTARTLASGPVDILVNNAGYGLVGATEEMTVEQIRDQVETLLLAPMLITRAFLKPMREQGGGRVIQISSMGGQVGSPVFSAYHAGKWGLEGFTEGVSREVSGFGIHFTLVEPGATRTGFTSALRYTIESAAYRDNAVGEMRHWLEAADDSALTVDPAALAAAVYDTTRRPAPPLRLALGADTYDAVHAALTERLAALEAQKDLAASVAFTR</sequence>
<evidence type="ECO:0000256" key="2">
    <source>
        <dbReference type="ARBA" id="ARBA00023002"/>
    </source>
</evidence>
<proteinExistence type="inferred from homology"/>
<dbReference type="PANTHER" id="PTHR43976">
    <property type="entry name" value="SHORT CHAIN DEHYDROGENASE"/>
    <property type="match status" value="1"/>
</dbReference>
<keyword evidence="5" id="KW-1185">Reference proteome</keyword>
<organism evidence="4 5">
    <name type="scientific">Streptomyces gossypii</name>
    <dbReference type="NCBI Taxonomy" id="2883101"/>
    <lineage>
        <taxon>Bacteria</taxon>
        <taxon>Bacillati</taxon>
        <taxon>Actinomycetota</taxon>
        <taxon>Actinomycetes</taxon>
        <taxon>Kitasatosporales</taxon>
        <taxon>Streptomycetaceae</taxon>
        <taxon>Streptomyces</taxon>
    </lineage>
</organism>